<dbReference type="Proteomes" id="UP001208570">
    <property type="component" value="Unassembled WGS sequence"/>
</dbReference>
<reference evidence="1" key="1">
    <citation type="journal article" date="2023" name="Mol. Biol. Evol.">
        <title>Third-Generation Sequencing Reveals the Adaptive Role of the Epigenome in Three Deep-Sea Polychaetes.</title>
        <authorList>
            <person name="Perez M."/>
            <person name="Aroh O."/>
            <person name="Sun Y."/>
            <person name="Lan Y."/>
            <person name="Juniper S.K."/>
            <person name="Young C.R."/>
            <person name="Angers B."/>
            <person name="Qian P.Y."/>
        </authorList>
    </citation>
    <scope>NUCLEOTIDE SEQUENCE</scope>
    <source>
        <strain evidence="1">P08H-3</strain>
    </source>
</reference>
<accession>A0AAD9JJI1</accession>
<sequence length="125" mass="14687">WDQWEQSILFEAENRENIANRKGKIVESALKSEPVRDDLRQQLLDHKASILNMANVKQLLYTVTIYRADSYCIEKVLYLREQILGNYDNSQPHHQEAGVLLNWYTVDSCYTTDSWAYTTDIRNTT</sequence>
<gene>
    <name evidence="1" type="ORF">LSH36_270g04032</name>
</gene>
<protein>
    <submittedName>
        <fullName evidence="1">Uncharacterized protein</fullName>
    </submittedName>
</protein>
<evidence type="ECO:0000313" key="1">
    <source>
        <dbReference type="EMBL" id="KAK2154353.1"/>
    </source>
</evidence>
<proteinExistence type="predicted"/>
<feature type="non-terminal residue" evidence="1">
    <location>
        <position position="1"/>
    </location>
</feature>
<dbReference type="AlphaFoldDB" id="A0AAD9JJI1"/>
<name>A0AAD9JJI1_9ANNE</name>
<organism evidence="1 2">
    <name type="scientific">Paralvinella palmiformis</name>
    <dbReference type="NCBI Taxonomy" id="53620"/>
    <lineage>
        <taxon>Eukaryota</taxon>
        <taxon>Metazoa</taxon>
        <taxon>Spiralia</taxon>
        <taxon>Lophotrochozoa</taxon>
        <taxon>Annelida</taxon>
        <taxon>Polychaeta</taxon>
        <taxon>Sedentaria</taxon>
        <taxon>Canalipalpata</taxon>
        <taxon>Terebellida</taxon>
        <taxon>Terebelliformia</taxon>
        <taxon>Alvinellidae</taxon>
        <taxon>Paralvinella</taxon>
    </lineage>
</organism>
<evidence type="ECO:0000313" key="2">
    <source>
        <dbReference type="Proteomes" id="UP001208570"/>
    </source>
</evidence>
<dbReference type="EMBL" id="JAODUP010000270">
    <property type="protein sequence ID" value="KAK2154353.1"/>
    <property type="molecule type" value="Genomic_DNA"/>
</dbReference>
<comment type="caution">
    <text evidence="1">The sequence shown here is derived from an EMBL/GenBank/DDBJ whole genome shotgun (WGS) entry which is preliminary data.</text>
</comment>
<keyword evidence="2" id="KW-1185">Reference proteome</keyword>